<sequence length="258" mass="29361">MPLFYKEYGDQRAPLMVFIHGGGVSGWMWDKQVQYFTHFHCIVPDLPQQGKSRQDTTFTIHDSASKILELIEEKGAGKRIIVIGFSLGAQILLAMLGLKPHVIDDAIINSALVRPIPFSKLLTRSMVLTLPLIKNKTFSHIQAKSMYIPDDYLETYYQENRLLRPDVFARISEENMAFRIPENFRNAGSRMLVTVGEKERKVMKESLIDILRGNSNCKGIIFPEVGHGISLAKPDFFNQLVENWVLNGKIPDEVQEVI</sequence>
<evidence type="ECO:0000313" key="2">
    <source>
        <dbReference type="EMBL" id="QKG85768.1"/>
    </source>
</evidence>
<reference evidence="2 3" key="1">
    <citation type="submission" date="2020-01" db="EMBL/GenBank/DDBJ databases">
        <authorList>
            <person name="Gulvik C.A."/>
            <person name="Batra D.G."/>
        </authorList>
    </citation>
    <scope>NUCLEOTIDE SEQUENCE [LARGE SCALE GENOMIC DNA]</scope>
    <source>
        <strain evidence="2 3">W9323</strain>
    </source>
</reference>
<keyword evidence="2" id="KW-0378">Hydrolase</keyword>
<protein>
    <submittedName>
        <fullName evidence="2">Alpha/beta hydrolase</fullName>
    </submittedName>
</protein>
<dbReference type="PANTHER" id="PTHR43798">
    <property type="entry name" value="MONOACYLGLYCEROL LIPASE"/>
    <property type="match status" value="1"/>
</dbReference>
<name>A0A7D3XTC7_9BACL</name>
<dbReference type="InterPro" id="IPR050266">
    <property type="entry name" value="AB_hydrolase_sf"/>
</dbReference>
<dbReference type="Proteomes" id="UP000503088">
    <property type="component" value="Chromosome"/>
</dbReference>
<evidence type="ECO:0000313" key="3">
    <source>
        <dbReference type="Proteomes" id="UP000503088"/>
    </source>
</evidence>
<dbReference type="InterPro" id="IPR000073">
    <property type="entry name" value="AB_hydrolase_1"/>
</dbReference>
<dbReference type="GO" id="GO:0016787">
    <property type="term" value="F:hydrolase activity"/>
    <property type="evidence" value="ECO:0007669"/>
    <property type="project" value="UniProtKB-KW"/>
</dbReference>
<dbReference type="KEGG" id="kpul:GXN76_15780"/>
<dbReference type="AlphaFoldDB" id="A0A7D3XTC7"/>
<dbReference type="SUPFAM" id="SSF53474">
    <property type="entry name" value="alpha/beta-Hydrolases"/>
    <property type="match status" value="1"/>
</dbReference>
<evidence type="ECO:0000259" key="1">
    <source>
        <dbReference type="Pfam" id="PF12697"/>
    </source>
</evidence>
<gene>
    <name evidence="2" type="ORF">GXN76_15780</name>
</gene>
<organism evidence="2 3">
    <name type="scientific">Kroppenstedtia pulmonis</name>
    <dbReference type="NCBI Taxonomy" id="1380685"/>
    <lineage>
        <taxon>Bacteria</taxon>
        <taxon>Bacillati</taxon>
        <taxon>Bacillota</taxon>
        <taxon>Bacilli</taxon>
        <taxon>Bacillales</taxon>
        <taxon>Thermoactinomycetaceae</taxon>
        <taxon>Kroppenstedtia</taxon>
    </lineage>
</organism>
<dbReference type="EMBL" id="CP048104">
    <property type="protein sequence ID" value="QKG85768.1"/>
    <property type="molecule type" value="Genomic_DNA"/>
</dbReference>
<accession>A0A7D3XTC7</accession>
<feature type="domain" description="AB hydrolase-1" evidence="1">
    <location>
        <begin position="16"/>
        <end position="239"/>
    </location>
</feature>
<dbReference type="Pfam" id="PF12697">
    <property type="entry name" value="Abhydrolase_6"/>
    <property type="match status" value="1"/>
</dbReference>
<dbReference type="Gene3D" id="3.40.50.1820">
    <property type="entry name" value="alpha/beta hydrolase"/>
    <property type="match status" value="1"/>
</dbReference>
<dbReference type="InterPro" id="IPR029058">
    <property type="entry name" value="AB_hydrolase_fold"/>
</dbReference>
<keyword evidence="3" id="KW-1185">Reference proteome</keyword>
<proteinExistence type="predicted"/>